<accession>A0A926EIR0</accession>
<reference evidence="2" key="1">
    <citation type="submission" date="2020-08" db="EMBL/GenBank/DDBJ databases">
        <title>Genome public.</title>
        <authorList>
            <person name="Liu C."/>
            <person name="Sun Q."/>
        </authorList>
    </citation>
    <scope>NUCLEOTIDE SEQUENCE</scope>
    <source>
        <strain evidence="2">NSJ-12</strain>
    </source>
</reference>
<dbReference type="Pfam" id="PF13649">
    <property type="entry name" value="Methyltransf_25"/>
    <property type="match status" value="1"/>
</dbReference>
<protein>
    <submittedName>
        <fullName evidence="2">Class I SAM-dependent methyltransferase</fullName>
    </submittedName>
</protein>
<dbReference type="InterPro" id="IPR041698">
    <property type="entry name" value="Methyltransf_25"/>
</dbReference>
<dbReference type="GO" id="GO:0008168">
    <property type="term" value="F:methyltransferase activity"/>
    <property type="evidence" value="ECO:0007669"/>
    <property type="project" value="UniProtKB-KW"/>
</dbReference>
<keyword evidence="3" id="KW-1185">Reference proteome</keyword>
<evidence type="ECO:0000313" key="3">
    <source>
        <dbReference type="Proteomes" id="UP000655830"/>
    </source>
</evidence>
<dbReference type="CDD" id="cd02440">
    <property type="entry name" value="AdoMet_MTases"/>
    <property type="match status" value="1"/>
</dbReference>
<sequence length="287" mass="33227">MFKHIQLLARLVGLCLTHQMVTKECIGQAYSEVSSTYEDYFLKTMHTYNDLVLKGLLKEEPPLDLRVLDLACGTGYNSVYLQKYYEKAQFKLVDISEGMLEQAKKKGLKNATYTQQDMLSFLDREKDASFDRIICCWAIKYQSPQKIIKEVYRVLKPGGLFGVIVNTKETLPEIRSIYPKLLLKEHKAIQKVMLELPNPVNKRTFDSWFEKMGFNVLEGEEGKHIFTFEEESLLIDWVTHTGALAGFDTMIDLKNKSVQREMCKLLAEKGIKQVTHTFVWGIFKKEE</sequence>
<keyword evidence="2" id="KW-0808">Transferase</keyword>
<name>A0A926EIR0_9FIRM</name>
<gene>
    <name evidence="2" type="ORF">H8718_07150</name>
</gene>
<feature type="domain" description="Methyltransferase" evidence="1">
    <location>
        <begin position="67"/>
        <end position="159"/>
    </location>
</feature>
<keyword evidence="2" id="KW-0489">Methyltransferase</keyword>
<dbReference type="SUPFAM" id="SSF53335">
    <property type="entry name" value="S-adenosyl-L-methionine-dependent methyltransferases"/>
    <property type="match status" value="1"/>
</dbReference>
<dbReference type="RefSeq" id="WP_249332420.1">
    <property type="nucleotide sequence ID" value="NZ_JACRSY010000009.1"/>
</dbReference>
<dbReference type="GO" id="GO:0032259">
    <property type="term" value="P:methylation"/>
    <property type="evidence" value="ECO:0007669"/>
    <property type="project" value="UniProtKB-KW"/>
</dbReference>
<dbReference type="PANTHER" id="PTHR43591:SF110">
    <property type="entry name" value="RHODANESE DOMAIN-CONTAINING PROTEIN"/>
    <property type="match status" value="1"/>
</dbReference>
<dbReference type="InterPro" id="IPR029063">
    <property type="entry name" value="SAM-dependent_MTases_sf"/>
</dbReference>
<dbReference type="AlphaFoldDB" id="A0A926EIR0"/>
<dbReference type="EMBL" id="JACRSY010000009">
    <property type="protein sequence ID" value="MBC8579300.1"/>
    <property type="molecule type" value="Genomic_DNA"/>
</dbReference>
<dbReference type="PANTHER" id="PTHR43591">
    <property type="entry name" value="METHYLTRANSFERASE"/>
    <property type="match status" value="1"/>
</dbReference>
<organism evidence="2 3">
    <name type="scientific">Zhenhengia yiwuensis</name>
    <dbReference type="NCBI Taxonomy" id="2763666"/>
    <lineage>
        <taxon>Bacteria</taxon>
        <taxon>Bacillati</taxon>
        <taxon>Bacillota</taxon>
        <taxon>Clostridia</taxon>
        <taxon>Lachnospirales</taxon>
        <taxon>Lachnospiraceae</taxon>
        <taxon>Zhenhengia</taxon>
    </lineage>
</organism>
<comment type="caution">
    <text evidence="2">The sequence shown here is derived from an EMBL/GenBank/DDBJ whole genome shotgun (WGS) entry which is preliminary data.</text>
</comment>
<proteinExistence type="predicted"/>
<dbReference type="Proteomes" id="UP000655830">
    <property type="component" value="Unassembled WGS sequence"/>
</dbReference>
<evidence type="ECO:0000313" key="2">
    <source>
        <dbReference type="EMBL" id="MBC8579300.1"/>
    </source>
</evidence>
<evidence type="ECO:0000259" key="1">
    <source>
        <dbReference type="Pfam" id="PF13649"/>
    </source>
</evidence>
<dbReference type="Gene3D" id="3.40.50.150">
    <property type="entry name" value="Vaccinia Virus protein VP39"/>
    <property type="match status" value="1"/>
</dbReference>